<evidence type="ECO:0000256" key="4">
    <source>
        <dbReference type="ARBA" id="ARBA00023212"/>
    </source>
</evidence>
<dbReference type="GO" id="GO:0005856">
    <property type="term" value="C:cytoskeleton"/>
    <property type="evidence" value="ECO:0007669"/>
    <property type="project" value="UniProtKB-SubCell"/>
</dbReference>
<dbReference type="GO" id="GO:0005737">
    <property type="term" value="C:cytoplasm"/>
    <property type="evidence" value="ECO:0007669"/>
    <property type="project" value="TreeGrafter"/>
</dbReference>
<keyword evidence="3" id="KW-0963">Cytoplasm</keyword>
<reference evidence="7" key="1">
    <citation type="submission" date="2015-11" db="EMBL/GenBank/DDBJ databases">
        <title>De novo transcriptome assembly of four potential Pierce s Disease insect vectors from Arizona vineyards.</title>
        <authorList>
            <person name="Tassone E.E."/>
        </authorList>
    </citation>
    <scope>NUCLEOTIDE SEQUENCE</scope>
</reference>
<proteinExistence type="predicted"/>
<name>A0A1B6FKU9_9HEMI</name>
<gene>
    <name evidence="7" type="ORF">g.9538</name>
</gene>
<evidence type="ECO:0000256" key="2">
    <source>
        <dbReference type="ARBA" id="ARBA00004316"/>
    </source>
</evidence>
<evidence type="ECO:0000256" key="5">
    <source>
        <dbReference type="ARBA" id="ARBA00023273"/>
    </source>
</evidence>
<dbReference type="InterPro" id="IPR042618">
    <property type="entry name" value="IQCG"/>
</dbReference>
<evidence type="ECO:0000313" key="7">
    <source>
        <dbReference type="EMBL" id="JAS50828.1"/>
    </source>
</evidence>
<evidence type="ECO:0000256" key="3">
    <source>
        <dbReference type="ARBA" id="ARBA00022490"/>
    </source>
</evidence>
<dbReference type="GO" id="GO:0044782">
    <property type="term" value="P:cilium organization"/>
    <property type="evidence" value="ECO:0007669"/>
    <property type="project" value="TreeGrafter"/>
</dbReference>
<sequence length="358" mass="42552">MELNPEHFFTNLQYVLQTRPGLSKLENYTVHCVLKKSSDKLKIIESLMPGKEKSKPGICYQPLSLKLEEVKIKVVPPEWKTAEVLLASTRVKNITGFLLKVLEETIAEIESNGSYNYLDYTLNCENWQQFDKILLKEENIQYNKIVKDLKEKIKNCKFDFKKTQSFLLEMTGPCLDRELTNVYVQEESEKQHNLVKEQTRIEQNFLQLKEKEDEVQQSIETQNSDTIQENRIHGELQFYLKTVINELQDKVNYWTNRYNKEIEMLDVDLLQTTSKIEELKKNREETLEEFNMKQEKMAKLQKESDEQERLMRRKQVMSRAAVIIQTWWRKILIKRLFKRKSEANMVKGKGKKKLGKKK</sequence>
<accession>A0A1B6FKU9</accession>
<evidence type="ECO:0000256" key="1">
    <source>
        <dbReference type="ARBA" id="ARBA00004245"/>
    </source>
</evidence>
<dbReference type="EMBL" id="GECZ01018941">
    <property type="protein sequence ID" value="JAS50828.1"/>
    <property type="molecule type" value="Transcribed_RNA"/>
</dbReference>
<dbReference type="GO" id="GO:0031514">
    <property type="term" value="C:motile cilium"/>
    <property type="evidence" value="ECO:0007669"/>
    <property type="project" value="TreeGrafter"/>
</dbReference>
<protein>
    <submittedName>
        <fullName evidence="7">Uncharacterized protein</fullName>
    </submittedName>
</protein>
<evidence type="ECO:0000256" key="6">
    <source>
        <dbReference type="SAM" id="Coils"/>
    </source>
</evidence>
<keyword evidence="6" id="KW-0175">Coiled coil</keyword>
<organism evidence="7">
    <name type="scientific">Cuerna arida</name>
    <dbReference type="NCBI Taxonomy" id="1464854"/>
    <lineage>
        <taxon>Eukaryota</taxon>
        <taxon>Metazoa</taxon>
        <taxon>Ecdysozoa</taxon>
        <taxon>Arthropoda</taxon>
        <taxon>Hexapoda</taxon>
        <taxon>Insecta</taxon>
        <taxon>Pterygota</taxon>
        <taxon>Neoptera</taxon>
        <taxon>Paraneoptera</taxon>
        <taxon>Hemiptera</taxon>
        <taxon>Auchenorrhyncha</taxon>
        <taxon>Membracoidea</taxon>
        <taxon>Cicadellidae</taxon>
        <taxon>Cicadellinae</taxon>
        <taxon>Proconiini</taxon>
        <taxon>Cuerna</taxon>
    </lineage>
</organism>
<dbReference type="AlphaFoldDB" id="A0A1B6FKU9"/>
<dbReference type="PROSITE" id="PS50096">
    <property type="entry name" value="IQ"/>
    <property type="match status" value="1"/>
</dbReference>
<feature type="coiled-coil region" evidence="6">
    <location>
        <begin position="262"/>
        <end position="317"/>
    </location>
</feature>
<dbReference type="PANTHER" id="PTHR14871:SF1">
    <property type="entry name" value="DYNEIN REGULATORY COMPLEX PROTEIN 9"/>
    <property type="match status" value="1"/>
</dbReference>
<keyword evidence="5" id="KW-0966">Cell projection</keyword>
<dbReference type="PANTHER" id="PTHR14871">
    <property type="entry name" value="DYNEIN REGULATORY COMPLEX PROTEIN 9"/>
    <property type="match status" value="1"/>
</dbReference>
<keyword evidence="4" id="KW-0206">Cytoskeleton</keyword>
<comment type="subcellular location">
    <subcellularLocation>
        <location evidence="2">Cell projection</location>
    </subcellularLocation>
    <subcellularLocation>
        <location evidence="1">Cytoplasm</location>
        <location evidence="1">Cytoskeleton</location>
    </subcellularLocation>
</comment>